<proteinExistence type="predicted"/>
<accession>A0A1V9HHH1</accession>
<sequence>MAVKIKNFVPCDGWYYTATGLREEPIVFKLAGWATLEDEGTVVGMISASDVTTDDNVARLATPPPIKGRYLPEELLTDEQKAAAKRG</sequence>
<protein>
    <submittedName>
        <fullName evidence="1">Uncharacterized protein</fullName>
    </submittedName>
</protein>
<dbReference type="Proteomes" id="UP000050343">
    <property type="component" value="Unassembled WGS sequence"/>
</dbReference>
<gene>
    <name evidence="1" type="ORF">IA54_020875</name>
</gene>
<reference evidence="1 2" key="1">
    <citation type="journal article" date="2016" name="Plant Pathol.">
        <title>Genetic characterization of strains named as Xanthomonas axonopodis pv. dieffenbachiae leads to a taxonomic revision of the X. axonopodis species complex.</title>
        <authorList>
            <person name="Constantin E.C."/>
            <person name="Cleenwerck I."/>
            <person name="Maes M."/>
            <person name="Baeyen S."/>
            <person name="Van Malderghem C."/>
            <person name="De Vos P."/>
            <person name="Cottyn B."/>
        </authorList>
    </citation>
    <scope>NUCLEOTIDE SEQUENCE [LARGE SCALE GENOMIC DNA]</scope>
    <source>
        <strain evidence="2">LMG9055</strain>
    </source>
</reference>
<name>A0A1V9HHH1_9XANT</name>
<organism evidence="1 2">
    <name type="scientific">Xanthomonas phaseoli pv. syngonii LMG 9055</name>
    <dbReference type="NCBI Taxonomy" id="1437878"/>
    <lineage>
        <taxon>Bacteria</taxon>
        <taxon>Pseudomonadati</taxon>
        <taxon>Pseudomonadota</taxon>
        <taxon>Gammaproteobacteria</taxon>
        <taxon>Lysobacterales</taxon>
        <taxon>Lysobacteraceae</taxon>
        <taxon>Xanthomonas</taxon>
    </lineage>
</organism>
<dbReference type="EMBL" id="JPUO02000075">
    <property type="protein sequence ID" value="OQP82246.1"/>
    <property type="molecule type" value="Genomic_DNA"/>
</dbReference>
<comment type="caution">
    <text evidence="1">The sequence shown here is derived from an EMBL/GenBank/DDBJ whole genome shotgun (WGS) entry which is preliminary data.</text>
</comment>
<evidence type="ECO:0000313" key="2">
    <source>
        <dbReference type="Proteomes" id="UP000050343"/>
    </source>
</evidence>
<dbReference type="AlphaFoldDB" id="A0A1V9HHH1"/>
<reference evidence="1 2" key="2">
    <citation type="journal article" date="2017" name="Plant Pathol.">
        <title>Pathogenicity and virulence gene content of Xanthomonas strains infecting Araceae, formerly known as Xanthomonas axonopodis pv. dieffenbachiae.</title>
        <authorList>
            <person name="Constantin E.C."/>
            <person name="Haegeman A."/>
            <person name="Van Vaerenbergh J."/>
            <person name="Baeyen S."/>
            <person name="Van Malderghem C."/>
            <person name="Maes M."/>
            <person name="Cottyn B."/>
        </authorList>
    </citation>
    <scope>NUCLEOTIDE SEQUENCE [LARGE SCALE GENOMIC DNA]</scope>
    <source>
        <strain evidence="2">LMG9055</strain>
    </source>
</reference>
<evidence type="ECO:0000313" key="1">
    <source>
        <dbReference type="EMBL" id="OQP82246.1"/>
    </source>
</evidence>